<accession>A0A1M7L8L7</accession>
<feature type="chain" id="PRO_5012138863" evidence="1">
    <location>
        <begin position="31"/>
        <end position="127"/>
    </location>
</feature>
<proteinExistence type="predicted"/>
<evidence type="ECO:0000256" key="1">
    <source>
        <dbReference type="SAM" id="SignalP"/>
    </source>
</evidence>
<evidence type="ECO:0000313" key="2">
    <source>
        <dbReference type="EMBL" id="SHM74111.1"/>
    </source>
</evidence>
<sequence length="127" mass="14052">MKNTIKKIFVALAATAMCAVPMTSAMTASADLKSEEQQAWEDEQDAVVERAIVKRFLKKDGRLGTLALSFGRKGYVDPDYIPIVIDPDEEIDWNPGYIDPIPDPVYIASGSLARELNRGRVAVIVRK</sequence>
<feature type="signal peptide" evidence="1">
    <location>
        <begin position="1"/>
        <end position="30"/>
    </location>
</feature>
<organism evidence="2 3">
    <name type="scientific">Ruminococcus flavefaciens</name>
    <dbReference type="NCBI Taxonomy" id="1265"/>
    <lineage>
        <taxon>Bacteria</taxon>
        <taxon>Bacillati</taxon>
        <taxon>Bacillota</taxon>
        <taxon>Clostridia</taxon>
        <taxon>Eubacteriales</taxon>
        <taxon>Oscillospiraceae</taxon>
        <taxon>Ruminococcus</taxon>
    </lineage>
</organism>
<name>A0A1M7L8L7_RUMFL</name>
<keyword evidence="1" id="KW-0732">Signal</keyword>
<dbReference type="RefSeq" id="WP_072951730.1">
    <property type="nucleotide sequence ID" value="NZ_FRCT01000012.1"/>
</dbReference>
<protein>
    <submittedName>
        <fullName evidence="2">Uncharacterized protein</fullName>
    </submittedName>
</protein>
<dbReference type="AlphaFoldDB" id="A0A1M7L8L7"/>
<dbReference type="Proteomes" id="UP000184394">
    <property type="component" value="Unassembled WGS sequence"/>
</dbReference>
<dbReference type="EMBL" id="FRCT01000012">
    <property type="protein sequence ID" value="SHM74111.1"/>
    <property type="molecule type" value="Genomic_DNA"/>
</dbReference>
<reference evidence="2 3" key="1">
    <citation type="submission" date="2016-11" db="EMBL/GenBank/DDBJ databases">
        <authorList>
            <person name="Jaros S."/>
            <person name="Januszkiewicz K."/>
            <person name="Wedrychowicz H."/>
        </authorList>
    </citation>
    <scope>NUCLEOTIDE SEQUENCE [LARGE SCALE GENOMIC DNA]</scope>
    <source>
        <strain evidence="2 3">Y1</strain>
    </source>
</reference>
<gene>
    <name evidence="2" type="ORF">SAMN04487860_11227</name>
</gene>
<evidence type="ECO:0000313" key="3">
    <source>
        <dbReference type="Proteomes" id="UP000184394"/>
    </source>
</evidence>